<dbReference type="Gene3D" id="1.10.357.140">
    <property type="entry name" value="UbiA prenyltransferase"/>
    <property type="match status" value="1"/>
</dbReference>
<comment type="subcellular location">
    <subcellularLocation>
        <location evidence="1">Membrane</location>
        <topology evidence="1">Multi-pass membrane protein</topology>
    </subcellularLocation>
</comment>
<evidence type="ECO:0000256" key="4">
    <source>
        <dbReference type="ARBA" id="ARBA00023136"/>
    </source>
</evidence>
<dbReference type="InterPro" id="IPR000537">
    <property type="entry name" value="UbiA_prenyltransferase"/>
</dbReference>
<dbReference type="EMBL" id="FUEG01000009">
    <property type="protein sequence ID" value="SJL08427.1"/>
    <property type="molecule type" value="Genomic_DNA"/>
</dbReference>
<evidence type="ECO:0000313" key="7">
    <source>
        <dbReference type="Proteomes" id="UP000219338"/>
    </source>
</evidence>
<gene>
    <name evidence="6" type="ORF">ARMOST_11791</name>
</gene>
<evidence type="ECO:0000256" key="2">
    <source>
        <dbReference type="ARBA" id="ARBA00022692"/>
    </source>
</evidence>
<evidence type="ECO:0000256" key="5">
    <source>
        <dbReference type="SAM" id="Phobius"/>
    </source>
</evidence>
<evidence type="ECO:0000313" key="6">
    <source>
        <dbReference type="EMBL" id="SJL08427.1"/>
    </source>
</evidence>
<dbReference type="OMA" id="SKICTIM"/>
<dbReference type="PANTHER" id="PTHR42723:SF1">
    <property type="entry name" value="CHLOROPHYLL SYNTHASE, CHLOROPLASTIC"/>
    <property type="match status" value="1"/>
</dbReference>
<accession>A0A284RI80</accession>
<feature type="transmembrane region" description="Helical" evidence="5">
    <location>
        <begin position="30"/>
        <end position="52"/>
    </location>
</feature>
<evidence type="ECO:0000256" key="1">
    <source>
        <dbReference type="ARBA" id="ARBA00004141"/>
    </source>
</evidence>
<name>A0A284RI80_ARMOS</name>
<dbReference type="PANTHER" id="PTHR42723">
    <property type="entry name" value="CHLOROPHYLL SYNTHASE"/>
    <property type="match status" value="1"/>
</dbReference>
<feature type="transmembrane region" description="Helical" evidence="5">
    <location>
        <begin position="105"/>
        <end position="131"/>
    </location>
</feature>
<dbReference type="InterPro" id="IPR044878">
    <property type="entry name" value="UbiA_sf"/>
</dbReference>
<proteinExistence type="predicted"/>
<dbReference type="OrthoDB" id="434972at2759"/>
<dbReference type="Proteomes" id="UP000219338">
    <property type="component" value="Unassembled WGS sequence"/>
</dbReference>
<dbReference type="InterPro" id="IPR050475">
    <property type="entry name" value="Prenyltransferase_related"/>
</dbReference>
<dbReference type="GO" id="GO:0016020">
    <property type="term" value="C:membrane"/>
    <property type="evidence" value="ECO:0007669"/>
    <property type="project" value="UniProtKB-SubCell"/>
</dbReference>
<dbReference type="Pfam" id="PF01040">
    <property type="entry name" value="UbiA"/>
    <property type="match status" value="1"/>
</dbReference>
<dbReference type="CDD" id="cd13965">
    <property type="entry name" value="PT_UbiA_3"/>
    <property type="match status" value="1"/>
</dbReference>
<keyword evidence="3 5" id="KW-1133">Transmembrane helix</keyword>
<protein>
    <submittedName>
        <fullName evidence="6">Uncharacterized protein</fullName>
    </submittedName>
</protein>
<feature type="transmembrane region" description="Helical" evidence="5">
    <location>
        <begin position="212"/>
        <end position="233"/>
    </location>
</feature>
<sequence length="284" mass="32312">MGSKMRWSIERLKEHAWTLFLFTYTDYKTIFFPVTLFACAAAPVQHVTLLFYSMVWTWLHQLHIDVSNQYRSVAEDAINRPWRPLPSNRLTDRQARHLRYALPPVCLFFSIAGGRDVVFASTVLSIAFVLYDDFGLAGHWFGKNIMNCIGYLGFEYGATKIMAGSTMLRPEARLSLLMSGLIILTTVHAQDFSDVEGDKAIGRITLPLYAPLFSRFLVCIGVPVWSIILSIMWDISPGKQILLICLGILVAWRFYSHKTASHEATSYVFYNIWLFAVHALPACN</sequence>
<reference evidence="7" key="1">
    <citation type="journal article" date="2017" name="Nat. Ecol. Evol.">
        <title>Genome expansion and lineage-specific genetic innovations in the forest pathogenic fungi Armillaria.</title>
        <authorList>
            <person name="Sipos G."/>
            <person name="Prasanna A.N."/>
            <person name="Walter M.C."/>
            <person name="O'Connor E."/>
            <person name="Balint B."/>
            <person name="Krizsan K."/>
            <person name="Kiss B."/>
            <person name="Hess J."/>
            <person name="Varga T."/>
            <person name="Slot J."/>
            <person name="Riley R."/>
            <person name="Boka B."/>
            <person name="Rigling D."/>
            <person name="Barry K."/>
            <person name="Lee J."/>
            <person name="Mihaltcheva S."/>
            <person name="LaButti K."/>
            <person name="Lipzen A."/>
            <person name="Waldron R."/>
            <person name="Moloney N.M."/>
            <person name="Sperisen C."/>
            <person name="Kredics L."/>
            <person name="Vagvoelgyi C."/>
            <person name="Patrignani A."/>
            <person name="Fitzpatrick D."/>
            <person name="Nagy I."/>
            <person name="Doyle S."/>
            <person name="Anderson J.B."/>
            <person name="Grigoriev I.V."/>
            <person name="Gueldener U."/>
            <person name="Muensterkoetter M."/>
            <person name="Nagy L.G."/>
        </authorList>
    </citation>
    <scope>NUCLEOTIDE SEQUENCE [LARGE SCALE GENOMIC DNA]</scope>
    <source>
        <strain evidence="7">C18/9</strain>
    </source>
</reference>
<keyword evidence="7" id="KW-1185">Reference proteome</keyword>
<keyword evidence="4 5" id="KW-0472">Membrane</keyword>
<dbReference type="AlphaFoldDB" id="A0A284RI80"/>
<dbReference type="GO" id="GO:0016765">
    <property type="term" value="F:transferase activity, transferring alkyl or aryl (other than methyl) groups"/>
    <property type="evidence" value="ECO:0007669"/>
    <property type="project" value="InterPro"/>
</dbReference>
<evidence type="ECO:0000256" key="3">
    <source>
        <dbReference type="ARBA" id="ARBA00022989"/>
    </source>
</evidence>
<dbReference type="STRING" id="47428.A0A284RI80"/>
<feature type="transmembrane region" description="Helical" evidence="5">
    <location>
        <begin position="240"/>
        <end position="255"/>
    </location>
</feature>
<organism evidence="6 7">
    <name type="scientific">Armillaria ostoyae</name>
    <name type="common">Armillaria root rot fungus</name>
    <dbReference type="NCBI Taxonomy" id="47428"/>
    <lineage>
        <taxon>Eukaryota</taxon>
        <taxon>Fungi</taxon>
        <taxon>Dikarya</taxon>
        <taxon>Basidiomycota</taxon>
        <taxon>Agaricomycotina</taxon>
        <taxon>Agaricomycetes</taxon>
        <taxon>Agaricomycetidae</taxon>
        <taxon>Agaricales</taxon>
        <taxon>Marasmiineae</taxon>
        <taxon>Physalacriaceae</taxon>
        <taxon>Armillaria</taxon>
    </lineage>
</organism>
<keyword evidence="2 5" id="KW-0812">Transmembrane</keyword>